<evidence type="ECO:0000256" key="2">
    <source>
        <dbReference type="SAM" id="MobiDB-lite"/>
    </source>
</evidence>
<dbReference type="AlphaFoldDB" id="A0A7W7AKF9"/>
<keyword evidence="3" id="KW-0812">Transmembrane</keyword>
<dbReference type="Proteomes" id="UP000574769">
    <property type="component" value="Unassembled WGS sequence"/>
</dbReference>
<feature type="compositionally biased region" description="Basic and acidic residues" evidence="2">
    <location>
        <begin position="92"/>
        <end position="104"/>
    </location>
</feature>
<name>A0A7W7AKF9_9SPHN</name>
<dbReference type="NCBIfam" id="TIGR02976">
    <property type="entry name" value="phageshock_pspB"/>
    <property type="match status" value="1"/>
</dbReference>
<gene>
    <name evidence="4" type="ORF">GGQ96_001825</name>
</gene>
<evidence type="ECO:0000313" key="5">
    <source>
        <dbReference type="Proteomes" id="UP000574769"/>
    </source>
</evidence>
<dbReference type="Pfam" id="PF06667">
    <property type="entry name" value="PspB"/>
    <property type="match status" value="1"/>
</dbReference>
<organism evidence="4 5">
    <name type="scientific">Sphingomonas abaci</name>
    <dbReference type="NCBI Taxonomy" id="237611"/>
    <lineage>
        <taxon>Bacteria</taxon>
        <taxon>Pseudomonadati</taxon>
        <taxon>Pseudomonadota</taxon>
        <taxon>Alphaproteobacteria</taxon>
        <taxon>Sphingomonadales</taxon>
        <taxon>Sphingomonadaceae</taxon>
        <taxon>Sphingomonas</taxon>
    </lineage>
</organism>
<evidence type="ECO:0000256" key="3">
    <source>
        <dbReference type="SAM" id="Phobius"/>
    </source>
</evidence>
<dbReference type="GO" id="GO:0009271">
    <property type="term" value="P:phage shock"/>
    <property type="evidence" value="ECO:0007669"/>
    <property type="project" value="InterPro"/>
</dbReference>
<keyword evidence="5" id="KW-1185">Reference proteome</keyword>
<dbReference type="GO" id="GO:0006355">
    <property type="term" value="P:regulation of DNA-templated transcription"/>
    <property type="evidence" value="ECO:0007669"/>
    <property type="project" value="InterPro"/>
</dbReference>
<proteinExistence type="predicted"/>
<sequence>MLDEILLPIMVVGMLFIGLPWIILHYLTKWRQAPKITEEDERMLDEMYNLARRLEDRLNTVERIVAADNPDFRPGLNAPQAGYSNDLPSTNRFDRIDRTFNRSN</sequence>
<feature type="region of interest" description="Disordered" evidence="2">
    <location>
        <begin position="76"/>
        <end position="104"/>
    </location>
</feature>
<evidence type="ECO:0000256" key="1">
    <source>
        <dbReference type="SAM" id="Coils"/>
    </source>
</evidence>
<feature type="compositionally biased region" description="Polar residues" evidence="2">
    <location>
        <begin position="82"/>
        <end position="91"/>
    </location>
</feature>
<protein>
    <submittedName>
        <fullName evidence="4">Phage shock protein B</fullName>
    </submittedName>
</protein>
<dbReference type="EMBL" id="JACHNY010000003">
    <property type="protein sequence ID" value="MBB4617697.1"/>
    <property type="molecule type" value="Genomic_DNA"/>
</dbReference>
<comment type="caution">
    <text evidence="4">The sequence shown here is derived from an EMBL/GenBank/DDBJ whole genome shotgun (WGS) entry which is preliminary data.</text>
</comment>
<reference evidence="4 5" key="1">
    <citation type="submission" date="2020-08" db="EMBL/GenBank/DDBJ databases">
        <title>Genomic Encyclopedia of Type Strains, Phase IV (KMG-IV): sequencing the most valuable type-strain genomes for metagenomic binning, comparative biology and taxonomic classification.</title>
        <authorList>
            <person name="Goeker M."/>
        </authorList>
    </citation>
    <scope>NUCLEOTIDE SEQUENCE [LARGE SCALE GENOMIC DNA]</scope>
    <source>
        <strain evidence="4 5">DSM 15867</strain>
    </source>
</reference>
<feature type="transmembrane region" description="Helical" evidence="3">
    <location>
        <begin position="6"/>
        <end position="27"/>
    </location>
</feature>
<feature type="coiled-coil region" evidence="1">
    <location>
        <begin position="37"/>
        <end position="64"/>
    </location>
</feature>
<accession>A0A7W7AKF9</accession>
<keyword evidence="3" id="KW-1133">Transmembrane helix</keyword>
<keyword evidence="3" id="KW-0472">Membrane</keyword>
<dbReference type="InterPro" id="IPR009554">
    <property type="entry name" value="Phageshock_PspB"/>
</dbReference>
<keyword evidence="1" id="KW-0175">Coiled coil</keyword>
<evidence type="ECO:0000313" key="4">
    <source>
        <dbReference type="EMBL" id="MBB4617697.1"/>
    </source>
</evidence>